<keyword evidence="3" id="KW-1185">Reference proteome</keyword>
<dbReference type="EMBL" id="NPKJ01000073">
    <property type="protein sequence ID" value="PAQ05315.1"/>
    <property type="molecule type" value="Genomic_DNA"/>
</dbReference>
<protein>
    <submittedName>
        <fullName evidence="2">Uncharacterized protein</fullName>
    </submittedName>
</protein>
<accession>A0A271LD14</accession>
<dbReference type="Proteomes" id="UP000216442">
    <property type="component" value="Unassembled WGS sequence"/>
</dbReference>
<gene>
    <name evidence="2" type="ORF">CIT26_31500</name>
</gene>
<evidence type="ECO:0000256" key="1">
    <source>
        <dbReference type="SAM" id="MobiDB-lite"/>
    </source>
</evidence>
<organism evidence="2 3">
    <name type="scientific">Mesorhizobium temperatum</name>
    <dbReference type="NCBI Taxonomy" id="241416"/>
    <lineage>
        <taxon>Bacteria</taxon>
        <taxon>Pseudomonadati</taxon>
        <taxon>Pseudomonadota</taxon>
        <taxon>Alphaproteobacteria</taxon>
        <taxon>Hyphomicrobiales</taxon>
        <taxon>Phyllobacteriaceae</taxon>
        <taxon>Mesorhizobium</taxon>
    </lineage>
</organism>
<evidence type="ECO:0000313" key="3">
    <source>
        <dbReference type="Proteomes" id="UP000216442"/>
    </source>
</evidence>
<dbReference type="OrthoDB" id="8100127at2"/>
<feature type="region of interest" description="Disordered" evidence="1">
    <location>
        <begin position="1"/>
        <end position="22"/>
    </location>
</feature>
<dbReference type="AlphaFoldDB" id="A0A271LD14"/>
<evidence type="ECO:0000313" key="2">
    <source>
        <dbReference type="EMBL" id="PAQ05315.1"/>
    </source>
</evidence>
<comment type="caution">
    <text evidence="2">The sequence shown here is derived from an EMBL/GenBank/DDBJ whole genome shotgun (WGS) entry which is preliminary data.</text>
</comment>
<proteinExistence type="predicted"/>
<sequence>MAVGVSAAPHRPAGHFSPYSDGEKGAGRTIGAFLATLVIGETADESAPLPVTIRGEDAGRQVRGSTNAQVRHRSIPCLCLRQEIA</sequence>
<reference evidence="2 3" key="1">
    <citation type="submission" date="2017-08" db="EMBL/GenBank/DDBJ databases">
        <title>Mesorhizobium wenxinae sp. nov., a novel rhizobial species isolated from root nodules of chickpea (Cicer arietinum L.).</title>
        <authorList>
            <person name="Zhang J."/>
        </authorList>
    </citation>
    <scope>NUCLEOTIDE SEQUENCE [LARGE SCALE GENOMIC DNA]</scope>
    <source>
        <strain evidence="2 3">SDW018</strain>
    </source>
</reference>
<name>A0A271LD14_9HYPH</name>